<feature type="transmembrane region" description="Helical" evidence="1">
    <location>
        <begin position="154"/>
        <end position="174"/>
    </location>
</feature>
<evidence type="ECO:0000313" key="2">
    <source>
        <dbReference type="EMBL" id="APF19208.1"/>
    </source>
</evidence>
<keyword evidence="1" id="KW-1133">Transmembrane helix</keyword>
<protein>
    <recommendedName>
        <fullName evidence="4">ABC-2 family transporter protein</fullName>
    </recommendedName>
</protein>
<keyword evidence="1" id="KW-0472">Membrane</keyword>
<sequence>MFILAGLFIVLVIKIALEISYNIRFLDANKFWYQVIILGDFYFDDLKFFPLLIGLVIAFAQYMPEINANRLKLTLHLPLKENSILLFMVGFGTLAFFAVNLLGMGLFSIVTARIFPWEFLFNVWITIAPWVLAGFTIYWAAAAIFVEPIWLKRIVLIIFSFGYLFFLFYTSAYSMYKYSLPWFIITSLFFSVIILYTGQRFRRGVEK</sequence>
<name>A0A1J1CBB9_CALAY</name>
<dbReference type="AlphaFoldDB" id="A0A1J1CBB9"/>
<dbReference type="Proteomes" id="UP000183868">
    <property type="component" value="Chromosome"/>
</dbReference>
<dbReference type="KEGG" id="caby:Cabys_2459"/>
<feature type="transmembrane region" description="Helical" evidence="1">
    <location>
        <begin position="119"/>
        <end position="142"/>
    </location>
</feature>
<evidence type="ECO:0008006" key="4">
    <source>
        <dbReference type="Google" id="ProtNLM"/>
    </source>
</evidence>
<organism evidence="2 3">
    <name type="scientific">Caldithrix abyssi DSM 13497</name>
    <dbReference type="NCBI Taxonomy" id="880073"/>
    <lineage>
        <taxon>Bacteria</taxon>
        <taxon>Pseudomonadati</taxon>
        <taxon>Calditrichota</taxon>
        <taxon>Calditrichia</taxon>
        <taxon>Calditrichales</taxon>
        <taxon>Calditrichaceae</taxon>
        <taxon>Caldithrix</taxon>
    </lineage>
</organism>
<feature type="transmembrane region" description="Helical" evidence="1">
    <location>
        <begin position="180"/>
        <end position="198"/>
    </location>
</feature>
<feature type="transmembrane region" description="Helical" evidence="1">
    <location>
        <begin position="84"/>
        <end position="107"/>
    </location>
</feature>
<keyword evidence="1" id="KW-0812">Transmembrane</keyword>
<feature type="transmembrane region" description="Helical" evidence="1">
    <location>
        <begin position="48"/>
        <end position="64"/>
    </location>
</feature>
<reference evidence="2 3" key="1">
    <citation type="submission" date="2016-11" db="EMBL/GenBank/DDBJ databases">
        <title>Genomic analysis of Caldithrix abyssi and proposal of a novel bacterial phylum Caldithrichaeota.</title>
        <authorList>
            <person name="Kublanov I."/>
            <person name="Sigalova O."/>
            <person name="Gavrilov S."/>
            <person name="Lebedinsky A."/>
            <person name="Ivanova N."/>
            <person name="Daum C."/>
            <person name="Reddy T."/>
            <person name="Klenk H.P."/>
            <person name="Goker M."/>
            <person name="Reva O."/>
            <person name="Miroshnichenko M."/>
            <person name="Kyprides N."/>
            <person name="Woyke T."/>
            <person name="Gelfand M."/>
        </authorList>
    </citation>
    <scope>NUCLEOTIDE SEQUENCE [LARGE SCALE GENOMIC DNA]</scope>
    <source>
        <strain evidence="2 3">LF13</strain>
    </source>
</reference>
<gene>
    <name evidence="2" type="ORF">Cabys_2459</name>
</gene>
<evidence type="ECO:0000313" key="3">
    <source>
        <dbReference type="Proteomes" id="UP000183868"/>
    </source>
</evidence>
<accession>A0A1J1CBB9</accession>
<evidence type="ECO:0000256" key="1">
    <source>
        <dbReference type="SAM" id="Phobius"/>
    </source>
</evidence>
<proteinExistence type="predicted"/>
<dbReference type="EMBL" id="CP018099">
    <property type="protein sequence ID" value="APF19208.1"/>
    <property type="molecule type" value="Genomic_DNA"/>
</dbReference>